<proteinExistence type="predicted"/>
<evidence type="ECO:0000313" key="2">
    <source>
        <dbReference type="EMBL" id="KAB8075835.1"/>
    </source>
</evidence>
<dbReference type="PANTHER" id="PTHR38790">
    <property type="entry name" value="2EXR DOMAIN-CONTAINING PROTEIN-RELATED"/>
    <property type="match status" value="1"/>
</dbReference>
<evidence type="ECO:0000256" key="1">
    <source>
        <dbReference type="SAM" id="MobiDB-lite"/>
    </source>
</evidence>
<gene>
    <name evidence="2" type="ORF">BDV29DRAFT_171358</name>
</gene>
<dbReference type="Proteomes" id="UP000326565">
    <property type="component" value="Unassembled WGS sequence"/>
</dbReference>
<feature type="compositionally biased region" description="Basic and acidic residues" evidence="1">
    <location>
        <begin position="363"/>
        <end position="376"/>
    </location>
</feature>
<name>A0A5N5X6Y0_9EURO</name>
<sequence length="391" mass="45579">MAANIYDAQSIKRNPFPRDPVARLQLRAKPKGVERARLKHRTRIENAALAEEQVRIEAARIKDAERRKHNPNLLDRIFALPSEVRNHVYRLLLIQPCKFGFTHSFWCEPFHYEYPGPARSYDGPEGYINFRCANCYNGGWGAERPVFVSPARSQWSPPMTNEFLCDACYSENIRSKVEPHPPLRHLRCLCARRQNLHLFMINRQFYKEASHVFWTENCFAFESPKILIEFLSCIRSQTRSLITKVTLMIDPDQAGICLDRRYVQQCWRLLRLCDGLTELEVDHFFLSNLHWVLGIKNITPKRRVTFMRTPEKKEIMYLMTYDQQIWKGVSRRKPVNNILADGLAASMVRQKPMSGKAARALFERNQRREAEEDKGQVSDTGEPSIFAYGVA</sequence>
<feature type="region of interest" description="Disordered" evidence="1">
    <location>
        <begin position="363"/>
        <end position="391"/>
    </location>
</feature>
<dbReference type="OrthoDB" id="5420711at2759"/>
<accession>A0A5N5X6Y0</accession>
<evidence type="ECO:0000313" key="3">
    <source>
        <dbReference type="Proteomes" id="UP000326565"/>
    </source>
</evidence>
<protein>
    <submittedName>
        <fullName evidence="2">Uncharacterized protein</fullName>
    </submittedName>
</protein>
<keyword evidence="3" id="KW-1185">Reference proteome</keyword>
<organism evidence="2 3">
    <name type="scientific">Aspergillus leporis</name>
    <dbReference type="NCBI Taxonomy" id="41062"/>
    <lineage>
        <taxon>Eukaryota</taxon>
        <taxon>Fungi</taxon>
        <taxon>Dikarya</taxon>
        <taxon>Ascomycota</taxon>
        <taxon>Pezizomycotina</taxon>
        <taxon>Eurotiomycetes</taxon>
        <taxon>Eurotiomycetidae</taxon>
        <taxon>Eurotiales</taxon>
        <taxon>Aspergillaceae</taxon>
        <taxon>Aspergillus</taxon>
        <taxon>Aspergillus subgen. Circumdati</taxon>
    </lineage>
</organism>
<reference evidence="2 3" key="1">
    <citation type="submission" date="2019-04" db="EMBL/GenBank/DDBJ databases">
        <title>Friends and foes A comparative genomics study of 23 Aspergillus species from section Flavi.</title>
        <authorList>
            <consortium name="DOE Joint Genome Institute"/>
            <person name="Kjaerbolling I."/>
            <person name="Vesth T."/>
            <person name="Frisvad J.C."/>
            <person name="Nybo J.L."/>
            <person name="Theobald S."/>
            <person name="Kildgaard S."/>
            <person name="Isbrandt T."/>
            <person name="Kuo A."/>
            <person name="Sato A."/>
            <person name="Lyhne E.K."/>
            <person name="Kogle M.E."/>
            <person name="Wiebenga A."/>
            <person name="Kun R.S."/>
            <person name="Lubbers R.J."/>
            <person name="Makela M.R."/>
            <person name="Barry K."/>
            <person name="Chovatia M."/>
            <person name="Clum A."/>
            <person name="Daum C."/>
            <person name="Haridas S."/>
            <person name="He G."/>
            <person name="LaButti K."/>
            <person name="Lipzen A."/>
            <person name="Mondo S."/>
            <person name="Riley R."/>
            <person name="Salamov A."/>
            <person name="Simmons B.A."/>
            <person name="Magnuson J.K."/>
            <person name="Henrissat B."/>
            <person name="Mortensen U.H."/>
            <person name="Larsen T.O."/>
            <person name="Devries R.P."/>
            <person name="Grigoriev I.V."/>
            <person name="Machida M."/>
            <person name="Baker S.E."/>
            <person name="Andersen M.R."/>
        </authorList>
    </citation>
    <scope>NUCLEOTIDE SEQUENCE [LARGE SCALE GENOMIC DNA]</scope>
    <source>
        <strain evidence="2 3">CBS 151.66</strain>
    </source>
</reference>
<dbReference type="AlphaFoldDB" id="A0A5N5X6Y0"/>
<dbReference type="EMBL" id="ML732189">
    <property type="protein sequence ID" value="KAB8075835.1"/>
    <property type="molecule type" value="Genomic_DNA"/>
</dbReference>